<sequence>MTGNDSAADILNPRLKGFLAHNLRWKSLNPIQEQAIPIIKDNNDTLVIAPTASGKTEAVLIPIFDDILTKQLEPLSVIYVSPLKALINDMNDRMEKWCENFNLEVTKWHGDVPGTKKKQFINNPSDILLITPESLEVIFMNKTSEEKERIFKNLKYVIVDEIHYFVESDRGTQLNSLLNRMKKYVDHPVTMVGLSATVGNPETVSKWLKPENPAQIVTDPSKRPFQYKVFCGSDQVIYEQLSKYVGRKILIFVHSRKDAEKYYNFLRRMLKLKNIYVHHSSIDRDRREESEDKFKNLKDGFMISTSTLELGIDVGNIDIVVQIRPPHTVSSFLQRIGRSGRRSKNQRSIIFYNTDPQIFITLAEISLINEGHIEDIKIPAKPKDIYFHQILSSIFENGKMKQGELFNSLKGSYAFSKMTKEDFTAIIETMEELEFVNNNSGHLSLGYNFEKKFGKRNFLDFFSVFCPNFEYKVREGTKSIGTLDLFFVVNFLKEGSQFILGGAPWKVVDIDHKRFWVKVQKDKAKKGDVPDWTSEGGVIDSLISRKIYDILLGNYDPDLLKTFDDFSQEKILEYVEHAHDVGFREGIIPVEIDEKTHRVYIYTFAGMRANALLSSIFSLEYDIYAQNDTAYFSSFKFRGEMNFSNISDVIYGVEDILKEPEINHLIDEKTGKFVKNKFINFLPYKDNVKLKMELLYGPDDLINVVKENSVSLVGSTKFKIWR</sequence>
<dbReference type="SMART" id="SM00487">
    <property type="entry name" value="DEXDc"/>
    <property type="match status" value="1"/>
</dbReference>
<reference evidence="6 7" key="1">
    <citation type="submission" date="2016-10" db="EMBL/GenBank/DDBJ databases">
        <title>Comparative genomics between deep and shallow subseafloor isolates.</title>
        <authorList>
            <person name="Ishii S."/>
            <person name="Miller J.R."/>
            <person name="Sutton G."/>
            <person name="Suzuki S."/>
            <person name="Methe B."/>
            <person name="Inagaki F."/>
            <person name="Imachi H."/>
        </authorList>
    </citation>
    <scope>NUCLEOTIDE SEQUENCE [LARGE SCALE GENOMIC DNA]</scope>
    <source>
        <strain evidence="6 7">A8p</strain>
    </source>
</reference>
<keyword evidence="7" id="KW-1185">Reference proteome</keyword>
<dbReference type="GO" id="GO:0005524">
    <property type="term" value="F:ATP binding"/>
    <property type="evidence" value="ECO:0007669"/>
    <property type="project" value="UniProtKB-KW"/>
</dbReference>
<feature type="domain" description="Helicase ATP-binding" evidence="4">
    <location>
        <begin position="36"/>
        <end position="216"/>
    </location>
</feature>
<comment type="similarity">
    <text evidence="3">Belongs to the Lhr helicase family. Lhr-Core subfamily.</text>
</comment>
<organism evidence="6 7">
    <name type="scientific">Methanobacterium subterraneum</name>
    <dbReference type="NCBI Taxonomy" id="59277"/>
    <lineage>
        <taxon>Archaea</taxon>
        <taxon>Methanobacteriati</taxon>
        <taxon>Methanobacteriota</taxon>
        <taxon>Methanomada group</taxon>
        <taxon>Methanobacteria</taxon>
        <taxon>Methanobacteriales</taxon>
        <taxon>Methanobacteriaceae</taxon>
        <taxon>Methanobacterium</taxon>
    </lineage>
</organism>
<gene>
    <name evidence="6" type="ORF">BK009_03385</name>
</gene>
<dbReference type="PROSITE" id="PS51192">
    <property type="entry name" value="HELICASE_ATP_BIND_1"/>
    <property type="match status" value="1"/>
</dbReference>
<evidence type="ECO:0000256" key="3">
    <source>
        <dbReference type="ARBA" id="ARBA00093467"/>
    </source>
</evidence>
<dbReference type="InterPro" id="IPR017170">
    <property type="entry name" value="Lhr-like"/>
</dbReference>
<dbReference type="EMBL" id="CP017768">
    <property type="protein sequence ID" value="AUB59802.1"/>
    <property type="molecule type" value="Genomic_DNA"/>
</dbReference>
<keyword evidence="1" id="KW-0547">Nucleotide-binding</keyword>
<dbReference type="GeneID" id="35125497"/>
<dbReference type="InterPro" id="IPR027417">
    <property type="entry name" value="P-loop_NTPase"/>
</dbReference>
<name>A0A2H4VNZ9_9EURY</name>
<dbReference type="PROSITE" id="PS51194">
    <property type="entry name" value="HELICASE_CTER"/>
    <property type="match status" value="1"/>
</dbReference>
<evidence type="ECO:0000313" key="6">
    <source>
        <dbReference type="EMBL" id="AUB59802.1"/>
    </source>
</evidence>
<dbReference type="KEGG" id="msub:BK009_03385"/>
<evidence type="ECO:0000259" key="5">
    <source>
        <dbReference type="PROSITE" id="PS51194"/>
    </source>
</evidence>
<dbReference type="RefSeq" id="WP_100909043.1">
    <property type="nucleotide sequence ID" value="NZ_CP017768.1"/>
</dbReference>
<dbReference type="Pfam" id="PF00270">
    <property type="entry name" value="DEAD"/>
    <property type="match status" value="1"/>
</dbReference>
<evidence type="ECO:0000256" key="1">
    <source>
        <dbReference type="ARBA" id="ARBA00022741"/>
    </source>
</evidence>
<dbReference type="InterPro" id="IPR011545">
    <property type="entry name" value="DEAD/DEAH_box_helicase_dom"/>
</dbReference>
<evidence type="ECO:0000256" key="2">
    <source>
        <dbReference type="ARBA" id="ARBA00022840"/>
    </source>
</evidence>
<dbReference type="Gene3D" id="3.40.50.300">
    <property type="entry name" value="P-loop containing nucleotide triphosphate hydrolases"/>
    <property type="match status" value="2"/>
</dbReference>
<dbReference type="InterPro" id="IPR014001">
    <property type="entry name" value="Helicase_ATP-bd"/>
</dbReference>
<dbReference type="PIRSF" id="PIRSF037307">
    <property type="entry name" value="Lhr-like_helic_prd"/>
    <property type="match status" value="1"/>
</dbReference>
<dbReference type="GO" id="GO:0120545">
    <property type="term" value="F:nucleic acid conformation isomerase activity"/>
    <property type="evidence" value="ECO:0007669"/>
    <property type="project" value="UniProtKB-ARBA"/>
</dbReference>
<dbReference type="Pfam" id="PF00271">
    <property type="entry name" value="Helicase_C"/>
    <property type="match status" value="1"/>
</dbReference>
<dbReference type="SUPFAM" id="SSF52540">
    <property type="entry name" value="P-loop containing nucleoside triphosphate hydrolases"/>
    <property type="match status" value="1"/>
</dbReference>
<dbReference type="GO" id="GO:0140097">
    <property type="term" value="F:catalytic activity, acting on DNA"/>
    <property type="evidence" value="ECO:0007669"/>
    <property type="project" value="UniProtKB-ARBA"/>
</dbReference>
<dbReference type="InterPro" id="IPR052511">
    <property type="entry name" value="ATP-dep_Helicase"/>
</dbReference>
<dbReference type="InterPro" id="IPR001650">
    <property type="entry name" value="Helicase_C-like"/>
</dbReference>
<evidence type="ECO:0000313" key="7">
    <source>
        <dbReference type="Proteomes" id="UP000232631"/>
    </source>
</evidence>
<evidence type="ECO:0000259" key="4">
    <source>
        <dbReference type="PROSITE" id="PS51192"/>
    </source>
</evidence>
<evidence type="ECO:0008006" key="8">
    <source>
        <dbReference type="Google" id="ProtNLM"/>
    </source>
</evidence>
<dbReference type="GO" id="GO:0016887">
    <property type="term" value="F:ATP hydrolysis activity"/>
    <property type="evidence" value="ECO:0007669"/>
    <property type="project" value="TreeGrafter"/>
</dbReference>
<keyword evidence="2" id="KW-0067">ATP-binding</keyword>
<dbReference type="GO" id="GO:0003677">
    <property type="term" value="F:DNA binding"/>
    <property type="evidence" value="ECO:0007669"/>
    <property type="project" value="TreeGrafter"/>
</dbReference>
<protein>
    <recommendedName>
        <fullName evidence="8">DEAD/DEAH box helicase</fullName>
    </recommendedName>
</protein>
<dbReference type="PANTHER" id="PTHR47962:SF5">
    <property type="entry name" value="ATP-DEPENDENT HELICASE LHR-RELATED"/>
    <property type="match status" value="1"/>
</dbReference>
<dbReference type="AlphaFoldDB" id="A0A2H4VNZ9"/>
<dbReference type="Proteomes" id="UP000232631">
    <property type="component" value="Chromosome"/>
</dbReference>
<accession>A0A2H4VNZ9</accession>
<feature type="domain" description="Helicase C-terminal" evidence="5">
    <location>
        <begin position="237"/>
        <end position="406"/>
    </location>
</feature>
<dbReference type="PANTHER" id="PTHR47962">
    <property type="entry name" value="ATP-DEPENDENT HELICASE LHR-RELATED-RELATED"/>
    <property type="match status" value="1"/>
</dbReference>
<dbReference type="SMART" id="SM00490">
    <property type="entry name" value="HELICc"/>
    <property type="match status" value="1"/>
</dbReference>
<proteinExistence type="inferred from homology"/>